<keyword evidence="4" id="KW-1185">Reference proteome</keyword>
<feature type="transmembrane region" description="Helical" evidence="1">
    <location>
        <begin position="416"/>
        <end position="436"/>
    </location>
</feature>
<sequence length="470" mass="52376">MNLNSDLFERLQARAGACDVRDGCELRILHDSSENFSAWLEALAAAERFILIEMYIFADDTFGRKIRDLLVEKARAGVQVCLVYDWIGSIVPAMKNFFRPLHTAGAQVVAYNPFGFARGIGLISRNHRKSIIIDGHTAFVSGLCLSSAWEGNPAKKIAPWRDTGVMLRGEAAIADLIAAFADTLSAQGKTLPDNIRAQTGSSPAHARIGIVATTPNDNNMLRVDLNAIALAERRLWLTDAYFMPTRLYTQALINAAAAGVDVRILVPQTSDIAWIARVSRTRYRELLQAGVRVFEWNGTMIHAKSAVADGRWARIGSTNLNFASWHFNRELDVVLEDTDLAEQLEVQFLRDLDNATEIVLNEAENAVAVERRKQGLLRLKIRSRTQAQAVARQLLRFGHAFEGNFYGAKIVDEREAYAYLSLGAMLLGAGLLLWFFPKLLVVPVMLLLLLGGASTVWSAWRQIRRFHNKK</sequence>
<dbReference type="PANTHER" id="PTHR21248">
    <property type="entry name" value="CARDIOLIPIN SYNTHASE"/>
    <property type="match status" value="1"/>
</dbReference>
<dbReference type="STRING" id="1121352.GCA_000620925_00437"/>
<dbReference type="AlphaFoldDB" id="A0A3P2ADF0"/>
<keyword evidence="1" id="KW-0812">Transmembrane</keyword>
<gene>
    <name evidence="3" type="ORF">EII21_01170</name>
</gene>
<keyword evidence="1" id="KW-1133">Transmembrane helix</keyword>
<organism evidence="3 4">
    <name type="scientific">Conchiformibius steedae</name>
    <dbReference type="NCBI Taxonomy" id="153493"/>
    <lineage>
        <taxon>Bacteria</taxon>
        <taxon>Pseudomonadati</taxon>
        <taxon>Pseudomonadota</taxon>
        <taxon>Betaproteobacteria</taxon>
        <taxon>Neisseriales</taxon>
        <taxon>Neisseriaceae</taxon>
        <taxon>Conchiformibius</taxon>
    </lineage>
</organism>
<dbReference type="Pfam" id="PF13091">
    <property type="entry name" value="PLDc_2"/>
    <property type="match status" value="2"/>
</dbReference>
<dbReference type="PROSITE" id="PS50035">
    <property type="entry name" value="PLD"/>
    <property type="match status" value="1"/>
</dbReference>
<dbReference type="Gene3D" id="3.30.870.10">
    <property type="entry name" value="Endonuclease Chain A"/>
    <property type="match status" value="2"/>
</dbReference>
<dbReference type="Proteomes" id="UP000269923">
    <property type="component" value="Unassembled WGS sequence"/>
</dbReference>
<evidence type="ECO:0000313" key="3">
    <source>
        <dbReference type="EMBL" id="RRD91663.1"/>
    </source>
</evidence>
<dbReference type="PANTHER" id="PTHR21248:SF22">
    <property type="entry name" value="PHOSPHOLIPASE D"/>
    <property type="match status" value="1"/>
</dbReference>
<keyword evidence="1" id="KW-0472">Membrane</keyword>
<accession>A0A3P2ADF0</accession>
<dbReference type="RefSeq" id="WP_124793849.1">
    <property type="nucleotide sequence ID" value="NZ_RQYC01000001.1"/>
</dbReference>
<protein>
    <submittedName>
        <fullName evidence="3">Cardiolipin synthase B</fullName>
    </submittedName>
</protein>
<name>A0A3P2ADF0_9NEIS</name>
<feature type="domain" description="PLD phosphodiesterase" evidence="2">
    <location>
        <begin position="297"/>
        <end position="324"/>
    </location>
</feature>
<evidence type="ECO:0000256" key="1">
    <source>
        <dbReference type="SAM" id="Phobius"/>
    </source>
</evidence>
<reference evidence="3 4" key="1">
    <citation type="submission" date="2018-11" db="EMBL/GenBank/DDBJ databases">
        <title>Genomes From Bacteria Associated with the Canine Oral Cavity: a Test Case for Automated Genome-Based Taxonomic Assignment.</title>
        <authorList>
            <person name="Coil D.A."/>
            <person name="Jospin G."/>
            <person name="Darling A.E."/>
            <person name="Wallis C."/>
            <person name="Davis I.J."/>
            <person name="Harris S."/>
            <person name="Eisen J.A."/>
            <person name="Holcombe L.J."/>
            <person name="O'Flynn C."/>
        </authorList>
    </citation>
    <scope>NUCLEOTIDE SEQUENCE [LARGE SCALE GENOMIC DNA]</scope>
    <source>
        <strain evidence="3 4">COT-280</strain>
    </source>
</reference>
<dbReference type="EMBL" id="RQYC01000001">
    <property type="protein sequence ID" value="RRD91663.1"/>
    <property type="molecule type" value="Genomic_DNA"/>
</dbReference>
<dbReference type="OrthoDB" id="9762009at2"/>
<dbReference type="GO" id="GO:0032049">
    <property type="term" value="P:cardiolipin biosynthetic process"/>
    <property type="evidence" value="ECO:0007669"/>
    <property type="project" value="UniProtKB-ARBA"/>
</dbReference>
<evidence type="ECO:0000259" key="2">
    <source>
        <dbReference type="PROSITE" id="PS50035"/>
    </source>
</evidence>
<dbReference type="CDD" id="cd09110">
    <property type="entry name" value="PLDc_CLS_1"/>
    <property type="match status" value="1"/>
</dbReference>
<feature type="transmembrane region" description="Helical" evidence="1">
    <location>
        <begin position="442"/>
        <end position="460"/>
    </location>
</feature>
<comment type="caution">
    <text evidence="3">The sequence shown here is derived from an EMBL/GenBank/DDBJ whole genome shotgun (WGS) entry which is preliminary data.</text>
</comment>
<proteinExistence type="predicted"/>
<dbReference type="CDD" id="cd09159">
    <property type="entry name" value="PLDc_ybhO_like_2"/>
    <property type="match status" value="1"/>
</dbReference>
<dbReference type="InterPro" id="IPR025202">
    <property type="entry name" value="PLD-like_dom"/>
</dbReference>
<dbReference type="GO" id="GO:0030572">
    <property type="term" value="F:phosphatidyltransferase activity"/>
    <property type="evidence" value="ECO:0007669"/>
    <property type="project" value="UniProtKB-ARBA"/>
</dbReference>
<dbReference type="SMART" id="SM00155">
    <property type="entry name" value="PLDc"/>
    <property type="match status" value="2"/>
</dbReference>
<evidence type="ECO:0000313" key="4">
    <source>
        <dbReference type="Proteomes" id="UP000269923"/>
    </source>
</evidence>
<dbReference type="InterPro" id="IPR001736">
    <property type="entry name" value="PLipase_D/transphosphatidylase"/>
</dbReference>
<dbReference type="SUPFAM" id="SSF56024">
    <property type="entry name" value="Phospholipase D/nuclease"/>
    <property type="match status" value="2"/>
</dbReference>